<evidence type="ECO:0000313" key="3">
    <source>
        <dbReference type="Proteomes" id="UP000000954"/>
    </source>
</evidence>
<feature type="domain" description="Winged helix-turn-helix" evidence="1">
    <location>
        <begin position="4"/>
        <end position="70"/>
    </location>
</feature>
<dbReference type="Pfam" id="PF14090">
    <property type="entry name" value="HTH_39"/>
    <property type="match status" value="1"/>
</dbReference>
<organism evidence="2 3">
    <name type="scientific">Cryptobacterium curtum (strain ATCC 700683 / DSM 15641 / CCUG 43107 / 12-3)</name>
    <dbReference type="NCBI Taxonomy" id="469378"/>
    <lineage>
        <taxon>Bacteria</taxon>
        <taxon>Bacillati</taxon>
        <taxon>Actinomycetota</taxon>
        <taxon>Coriobacteriia</taxon>
        <taxon>Eggerthellales</taxon>
        <taxon>Eggerthellaceae</taxon>
        <taxon>Cryptobacterium</taxon>
    </lineage>
</organism>
<dbReference type="InterPro" id="IPR055245">
    <property type="entry name" value="HTH_proteobacteria"/>
</dbReference>
<evidence type="ECO:0000259" key="1">
    <source>
        <dbReference type="Pfam" id="PF14090"/>
    </source>
</evidence>
<evidence type="ECO:0000313" key="2">
    <source>
        <dbReference type="EMBL" id="ACU94021.1"/>
    </source>
</evidence>
<reference evidence="2 3" key="1">
    <citation type="journal article" date="2009" name="Stand. Genomic Sci.">
        <title>Complete genome sequence of Cryptobacterium curtum type strain (12-3).</title>
        <authorList>
            <person name="Mavrommatis K."/>
            <person name="Pukall R."/>
            <person name="Rohde C."/>
            <person name="Chen F."/>
            <person name="Sims D."/>
            <person name="Brettin T."/>
            <person name="Kuske C."/>
            <person name="Detter J.C."/>
            <person name="Han C."/>
            <person name="Lapidus A."/>
            <person name="Copeland A."/>
            <person name="Glavina Del Rio T."/>
            <person name="Nolan M."/>
            <person name="Lucas S."/>
            <person name="Tice H."/>
            <person name="Cheng J.F."/>
            <person name="Bruce D."/>
            <person name="Goodwin L."/>
            <person name="Pitluck S."/>
            <person name="Ovchinnikova G."/>
            <person name="Pati A."/>
            <person name="Ivanova N."/>
            <person name="Chen A."/>
            <person name="Palaniappan K."/>
            <person name="Chain P."/>
            <person name="D'haeseleer P."/>
            <person name="Goker M."/>
            <person name="Bristow J."/>
            <person name="Eisen J.A."/>
            <person name="Markowitz V."/>
            <person name="Hugenholtz P."/>
            <person name="Rohde M."/>
            <person name="Klenk H.P."/>
            <person name="Kyrpides N.C."/>
        </authorList>
    </citation>
    <scope>NUCLEOTIDE SEQUENCE [LARGE SCALE GENOMIC DNA]</scope>
    <source>
        <strain evidence="3">ATCC 700683 / DSM 15641 / 12-3</strain>
    </source>
</reference>
<dbReference type="Proteomes" id="UP000000954">
    <property type="component" value="Chromosome"/>
</dbReference>
<dbReference type="HOGENOM" id="CLU_2664939_0_0_11"/>
<proteinExistence type="predicted"/>
<dbReference type="STRING" id="469378.Ccur_02940"/>
<accession>C7MM81</accession>
<keyword evidence="3" id="KW-1185">Reference proteome</keyword>
<sequence length="75" mass="8688">MQIQKLRIEAYMKAHGSITSREAMEELGVMRLASRISDMKRDGMRINKETVQVFNRYGEKCNVTRYSLAEEVCDA</sequence>
<dbReference type="KEGG" id="ccu:Ccur_02940"/>
<gene>
    <name evidence="2" type="ordered locus">Ccur_02940</name>
</gene>
<dbReference type="RefSeq" id="WP_012802709.1">
    <property type="nucleotide sequence ID" value="NC_013170.1"/>
</dbReference>
<dbReference type="EMBL" id="CP001682">
    <property type="protein sequence ID" value="ACU94021.1"/>
    <property type="molecule type" value="Genomic_DNA"/>
</dbReference>
<name>C7MM81_CRYCD</name>
<dbReference type="AlphaFoldDB" id="C7MM81"/>
<protein>
    <recommendedName>
        <fullName evidence="1">Winged helix-turn-helix domain-containing protein</fullName>
    </recommendedName>
</protein>
<dbReference type="OrthoDB" id="8613885at2"/>